<evidence type="ECO:0000256" key="2">
    <source>
        <dbReference type="ARBA" id="ARBA00009142"/>
    </source>
</evidence>
<dbReference type="PANTHER" id="PTHR43701">
    <property type="entry name" value="MEMBRANE TRANSPORTER PROTEIN MJ0441-RELATED"/>
    <property type="match status" value="1"/>
</dbReference>
<dbReference type="EMBL" id="BAABAL010000005">
    <property type="protein sequence ID" value="GAA3994999.1"/>
    <property type="molecule type" value="Genomic_DNA"/>
</dbReference>
<feature type="transmembrane region" description="Helical" evidence="6">
    <location>
        <begin position="207"/>
        <end position="225"/>
    </location>
</feature>
<feature type="transmembrane region" description="Helical" evidence="6">
    <location>
        <begin position="102"/>
        <end position="120"/>
    </location>
</feature>
<feature type="transmembrane region" description="Helical" evidence="6">
    <location>
        <begin position="48"/>
        <end position="68"/>
    </location>
</feature>
<dbReference type="InterPro" id="IPR002781">
    <property type="entry name" value="TM_pro_TauE-like"/>
</dbReference>
<feature type="transmembrane region" description="Helical" evidence="6">
    <location>
        <begin position="74"/>
        <end position="95"/>
    </location>
</feature>
<comment type="subcellular location">
    <subcellularLocation>
        <location evidence="6">Cell membrane</location>
        <topology evidence="6">Multi-pass membrane protein</topology>
    </subcellularLocation>
    <subcellularLocation>
        <location evidence="1">Membrane</location>
        <topology evidence="1">Multi-pass membrane protein</topology>
    </subcellularLocation>
</comment>
<keyword evidence="8" id="KW-1185">Reference proteome</keyword>
<dbReference type="PANTHER" id="PTHR43701:SF2">
    <property type="entry name" value="MEMBRANE TRANSPORTER PROTEIN YJNA-RELATED"/>
    <property type="match status" value="1"/>
</dbReference>
<dbReference type="InterPro" id="IPR051598">
    <property type="entry name" value="TSUP/Inactive_protease-like"/>
</dbReference>
<dbReference type="RefSeq" id="WP_344871726.1">
    <property type="nucleotide sequence ID" value="NZ_BAABAL010000005.1"/>
</dbReference>
<evidence type="ECO:0000313" key="7">
    <source>
        <dbReference type="EMBL" id="GAA3994999.1"/>
    </source>
</evidence>
<evidence type="ECO:0000256" key="5">
    <source>
        <dbReference type="ARBA" id="ARBA00023136"/>
    </source>
</evidence>
<dbReference type="Pfam" id="PF01925">
    <property type="entry name" value="TauE"/>
    <property type="match status" value="2"/>
</dbReference>
<accession>A0ABP7RAS4</accession>
<name>A0ABP7RAS4_9PSEU</name>
<comment type="similarity">
    <text evidence="2 6">Belongs to the 4-toluene sulfonate uptake permease (TSUP) (TC 2.A.102) family.</text>
</comment>
<feature type="transmembrane region" description="Helical" evidence="6">
    <location>
        <begin position="231"/>
        <end position="250"/>
    </location>
</feature>
<reference evidence="8" key="1">
    <citation type="journal article" date="2019" name="Int. J. Syst. Evol. Microbiol.">
        <title>The Global Catalogue of Microorganisms (GCM) 10K type strain sequencing project: providing services to taxonomists for standard genome sequencing and annotation.</title>
        <authorList>
            <consortium name="The Broad Institute Genomics Platform"/>
            <consortium name="The Broad Institute Genome Sequencing Center for Infectious Disease"/>
            <person name="Wu L."/>
            <person name="Ma J."/>
        </authorList>
    </citation>
    <scope>NUCLEOTIDE SEQUENCE [LARGE SCALE GENOMIC DNA]</scope>
    <source>
        <strain evidence="8">JCM 17342</strain>
    </source>
</reference>
<evidence type="ECO:0000256" key="6">
    <source>
        <dbReference type="RuleBase" id="RU363041"/>
    </source>
</evidence>
<evidence type="ECO:0000256" key="4">
    <source>
        <dbReference type="ARBA" id="ARBA00022989"/>
    </source>
</evidence>
<evidence type="ECO:0000256" key="1">
    <source>
        <dbReference type="ARBA" id="ARBA00004141"/>
    </source>
</evidence>
<organism evidence="7 8">
    <name type="scientific">Allokutzneria multivorans</name>
    <dbReference type="NCBI Taxonomy" id="1142134"/>
    <lineage>
        <taxon>Bacteria</taxon>
        <taxon>Bacillati</taxon>
        <taxon>Actinomycetota</taxon>
        <taxon>Actinomycetes</taxon>
        <taxon>Pseudonocardiales</taxon>
        <taxon>Pseudonocardiaceae</taxon>
        <taxon>Allokutzneria</taxon>
    </lineage>
</organism>
<evidence type="ECO:0000256" key="3">
    <source>
        <dbReference type="ARBA" id="ARBA00022692"/>
    </source>
</evidence>
<keyword evidence="6" id="KW-1003">Cell membrane</keyword>
<gene>
    <name evidence="7" type="ORF">GCM10022247_13460</name>
</gene>
<protein>
    <recommendedName>
        <fullName evidence="6">Probable membrane transporter protein</fullName>
    </recommendedName>
</protein>
<keyword evidence="5 6" id="KW-0472">Membrane</keyword>
<keyword evidence="4 6" id="KW-1133">Transmembrane helix</keyword>
<feature type="transmembrane region" description="Helical" evidence="6">
    <location>
        <begin position="12"/>
        <end position="36"/>
    </location>
</feature>
<comment type="caution">
    <text evidence="7">The sequence shown here is derived from an EMBL/GenBank/DDBJ whole genome shotgun (WGS) entry which is preliminary data.</text>
</comment>
<dbReference type="Proteomes" id="UP001501747">
    <property type="component" value="Unassembled WGS sequence"/>
</dbReference>
<evidence type="ECO:0000313" key="8">
    <source>
        <dbReference type="Proteomes" id="UP001501747"/>
    </source>
</evidence>
<proteinExistence type="inferred from homology"/>
<sequence length="259" mass="25973">MRPGSEHARLATIGAVAGTLSGLFGVGGGVVVVPALVTWCGRDQREAVATSLTAVGPLAVAGAVGYALHRQIDLVVALPLGIGSVIGAWLGAHLLTRAPLAALRWLYAVIAVGTAVRLWIAPGEVGGVVSHGLGTLALLLPIGIAVGLLSGLTGIGGGTVLVPIMQLGFSLPAAPAKGTSLLVILPTSALGGYHNAKKGNGCLKDSLLVGSVGVLATLVASQFAVFRDYALSDVLLAFLLLAVGIGAILGDLRSLLRRR</sequence>
<keyword evidence="3 6" id="KW-0812">Transmembrane</keyword>